<dbReference type="PANTHER" id="PTHR24302">
    <property type="entry name" value="CYTOCHROME P450 FAMILY 3"/>
    <property type="match status" value="1"/>
</dbReference>
<organism evidence="12">
    <name type="scientific">Brachionus plicatilis</name>
    <name type="common">Marine rotifer</name>
    <name type="synonym">Brachionus muelleri</name>
    <dbReference type="NCBI Taxonomy" id="10195"/>
    <lineage>
        <taxon>Eukaryota</taxon>
        <taxon>Metazoa</taxon>
        <taxon>Spiralia</taxon>
        <taxon>Gnathifera</taxon>
        <taxon>Rotifera</taxon>
        <taxon>Eurotatoria</taxon>
        <taxon>Monogononta</taxon>
        <taxon>Pseudotrocha</taxon>
        <taxon>Ploima</taxon>
        <taxon>Brachionidae</taxon>
        <taxon>Brachionus</taxon>
    </lineage>
</organism>
<dbReference type="InterPro" id="IPR001128">
    <property type="entry name" value="Cyt_P450"/>
</dbReference>
<feature type="transmembrane region" description="Helical" evidence="11">
    <location>
        <begin position="26"/>
        <end position="47"/>
    </location>
</feature>
<dbReference type="SUPFAM" id="SSF48264">
    <property type="entry name" value="Cytochrome P450"/>
    <property type="match status" value="1"/>
</dbReference>
<comment type="cofactor">
    <cofactor evidence="1 9">
        <name>heme</name>
        <dbReference type="ChEBI" id="CHEBI:30413"/>
    </cofactor>
</comment>
<dbReference type="PROSITE" id="PS00086">
    <property type="entry name" value="CYTOCHROME_P450"/>
    <property type="match status" value="1"/>
</dbReference>
<evidence type="ECO:0000256" key="6">
    <source>
        <dbReference type="ARBA" id="ARBA00023004"/>
    </source>
</evidence>
<keyword evidence="11" id="KW-1133">Transmembrane helix</keyword>
<keyword evidence="11" id="KW-0812">Transmembrane</keyword>
<evidence type="ECO:0000256" key="8">
    <source>
        <dbReference type="ARBA" id="ARBA00043906"/>
    </source>
</evidence>
<dbReference type="InterPro" id="IPR002401">
    <property type="entry name" value="Cyt_P450_E_grp-I"/>
</dbReference>
<evidence type="ECO:0000256" key="1">
    <source>
        <dbReference type="ARBA" id="ARBA00001971"/>
    </source>
</evidence>
<dbReference type="GO" id="GO:0020037">
    <property type="term" value="F:heme binding"/>
    <property type="evidence" value="ECO:0007669"/>
    <property type="project" value="InterPro"/>
</dbReference>
<dbReference type="GO" id="GO:0005506">
    <property type="term" value="F:iron ion binding"/>
    <property type="evidence" value="ECO:0007669"/>
    <property type="project" value="InterPro"/>
</dbReference>
<dbReference type="AlphaFoldDB" id="A0A1I9WID9"/>
<dbReference type="InterPro" id="IPR017972">
    <property type="entry name" value="Cyt_P450_CS"/>
</dbReference>
<keyword evidence="3 9" id="KW-0349">Heme</keyword>
<comment type="function">
    <text evidence="8">Cytochromes P450 are a group of heme-thiolate monooxygenases. They oxidize a variety of structurally unrelated compounds, including steroids, fatty acids, and xenobiotics.</text>
</comment>
<evidence type="ECO:0000256" key="7">
    <source>
        <dbReference type="ARBA" id="ARBA00023033"/>
    </source>
</evidence>
<protein>
    <submittedName>
        <fullName evidence="12">Cytochrome p450 09957</fullName>
    </submittedName>
</protein>
<evidence type="ECO:0000256" key="10">
    <source>
        <dbReference type="RuleBase" id="RU000461"/>
    </source>
</evidence>
<dbReference type="GO" id="GO:0008395">
    <property type="term" value="F:steroid hydroxylase activity"/>
    <property type="evidence" value="ECO:0007669"/>
    <property type="project" value="TreeGrafter"/>
</dbReference>
<evidence type="ECO:0000256" key="3">
    <source>
        <dbReference type="ARBA" id="ARBA00022617"/>
    </source>
</evidence>
<feature type="binding site" description="axial binding residue" evidence="9">
    <location>
        <position position="481"/>
    </location>
    <ligand>
        <name>heme</name>
        <dbReference type="ChEBI" id="CHEBI:30413"/>
    </ligand>
    <ligandPart>
        <name>Fe</name>
        <dbReference type="ChEBI" id="CHEBI:18248"/>
    </ligandPart>
</feature>
<dbReference type="InterPro" id="IPR050705">
    <property type="entry name" value="Cytochrome_P450_3A"/>
</dbReference>
<dbReference type="GO" id="GO:0016705">
    <property type="term" value="F:oxidoreductase activity, acting on paired donors, with incorporation or reduction of molecular oxygen"/>
    <property type="evidence" value="ECO:0007669"/>
    <property type="project" value="InterPro"/>
</dbReference>
<accession>A0A1I9WID9</accession>
<keyword evidence="11" id="KW-0472">Membrane</keyword>
<dbReference type="FunFam" id="1.10.630.10:FF:000182">
    <property type="entry name" value="Cytochrome P450 3A4"/>
    <property type="match status" value="1"/>
</dbReference>
<dbReference type="Pfam" id="PF00067">
    <property type="entry name" value="p450"/>
    <property type="match status" value="1"/>
</dbReference>
<sequence>MNNLKFVNIEQLLEKIGHIEFSPLTIFKASSITLCGVGLVYLSRIWFSYRFFKKRGLKSPKHEFFYGNFRQIHKNKNYSEMLREWTKEFGKTYGYFEGHLPVIVTSDLEFIQEVFIKQSTNFSARKKGFLSRKDDDPNSDLFQSTKGRWKRMRMIMNPTFSSAKLRELGPILVNCADRLIDVLNKEGDAEINVSEYFKRFTMDSIWNCAFGVDINMQYDKENLYLKNCEQFFKVTSNLMLPHYLGLYFHEFKEKIVFFLIIMTLVRSKFVDLDKLSPYFWLKTKIKDLVNKRLFEKESRKRDYIQLLLEACGELNSERFSKNTEFKKSLSAIEVENNLILFMLAGFDTTSTTLGLSCYVLSINSDEQLRLYDEISAVFGTDINSINYDSVQQFKYLDWFIKEVLRHYPVGNSIVARRCTKKTTIKGIDIPVDTPIAVDVMSIHFDADLWGPQDPNEFYPPRHEVKRNPLAFMAFGNGPRNCIGMKFALIELKIALVKLIMNFEFLSLKSDINDLELEEGVVRYIKNGSKVFIKKRFFP</sequence>
<evidence type="ECO:0000256" key="2">
    <source>
        <dbReference type="ARBA" id="ARBA00010617"/>
    </source>
</evidence>
<keyword evidence="6 9" id="KW-0408">Iron</keyword>
<dbReference type="PANTHER" id="PTHR24302:SF15">
    <property type="entry name" value="FATTY-ACID PEROXYGENASE"/>
    <property type="match status" value="1"/>
</dbReference>
<dbReference type="PRINTS" id="PR00385">
    <property type="entry name" value="P450"/>
</dbReference>
<dbReference type="Gene3D" id="1.10.630.10">
    <property type="entry name" value="Cytochrome P450"/>
    <property type="match status" value="1"/>
</dbReference>
<comment type="similarity">
    <text evidence="2 10">Belongs to the cytochrome P450 family.</text>
</comment>
<dbReference type="EMBL" id="KX649216">
    <property type="protein sequence ID" value="APA31888.1"/>
    <property type="molecule type" value="mRNA"/>
</dbReference>
<dbReference type="PRINTS" id="PR00463">
    <property type="entry name" value="EP450I"/>
</dbReference>
<dbReference type="InterPro" id="IPR036396">
    <property type="entry name" value="Cyt_P450_sf"/>
</dbReference>
<keyword evidence="7 10" id="KW-0503">Monooxygenase</keyword>
<keyword evidence="5 10" id="KW-0560">Oxidoreductase</keyword>
<proteinExistence type="evidence at transcript level"/>
<name>A0A1I9WID9_BRAPC</name>
<evidence type="ECO:0000313" key="12">
    <source>
        <dbReference type="EMBL" id="APA31888.1"/>
    </source>
</evidence>
<evidence type="ECO:0000256" key="5">
    <source>
        <dbReference type="ARBA" id="ARBA00023002"/>
    </source>
</evidence>
<evidence type="ECO:0000256" key="9">
    <source>
        <dbReference type="PIRSR" id="PIRSR602401-1"/>
    </source>
</evidence>
<evidence type="ECO:0000256" key="11">
    <source>
        <dbReference type="SAM" id="Phobius"/>
    </source>
</evidence>
<reference evidence="12" key="1">
    <citation type="submission" date="2016-07" db="EMBL/GenBank/DDBJ databases">
        <authorList>
            <person name="Lee J.-S."/>
        </authorList>
    </citation>
    <scope>NUCLEOTIDE SEQUENCE</scope>
</reference>
<evidence type="ECO:0000256" key="4">
    <source>
        <dbReference type="ARBA" id="ARBA00022723"/>
    </source>
</evidence>
<keyword evidence="4 9" id="KW-0479">Metal-binding</keyword>